<feature type="compositionally biased region" description="Basic residues" evidence="1">
    <location>
        <begin position="90"/>
        <end position="99"/>
    </location>
</feature>
<evidence type="ECO:0000313" key="5">
    <source>
        <dbReference type="EMBL" id="MDQ0336975.1"/>
    </source>
</evidence>
<dbReference type="Gene3D" id="1.10.238.10">
    <property type="entry name" value="EF-hand"/>
    <property type="match status" value="1"/>
</dbReference>
<proteinExistence type="predicted"/>
<reference evidence="4" key="1">
    <citation type="submission" date="2021-03" db="EMBL/GenBank/DDBJ databases">
        <title>Genomic Encyclopedia of Type Strains, Phase IV (KMG-IV): sequencing the most valuable type-strain genomes for metagenomic binning, comparative biology and taxonomic classification.</title>
        <authorList>
            <person name="Goeker M."/>
        </authorList>
    </citation>
    <scope>NUCLEOTIDE SEQUENCE</scope>
    <source>
        <strain evidence="4">DSM 15523</strain>
        <strain evidence="5 7">DSM 16476</strain>
    </source>
</reference>
<feature type="domain" description="EF-hand" evidence="3">
    <location>
        <begin position="65"/>
        <end position="97"/>
    </location>
</feature>
<organism evidence="4 6">
    <name type="scientific">Formosa algae</name>
    <dbReference type="NCBI Taxonomy" id="225843"/>
    <lineage>
        <taxon>Bacteria</taxon>
        <taxon>Pseudomonadati</taxon>
        <taxon>Bacteroidota</taxon>
        <taxon>Flavobacteriia</taxon>
        <taxon>Flavobacteriales</taxon>
        <taxon>Flavobacteriaceae</taxon>
        <taxon>Formosa</taxon>
    </lineage>
</organism>
<dbReference type="RefSeq" id="WP_057780836.1">
    <property type="nucleotide sequence ID" value="NZ_JAGGJQ010000006.1"/>
</dbReference>
<dbReference type="InterPro" id="IPR011992">
    <property type="entry name" value="EF-hand-dom_pair"/>
</dbReference>
<keyword evidence="2" id="KW-0732">Signal</keyword>
<dbReference type="InterPro" id="IPR018247">
    <property type="entry name" value="EF_Hand_1_Ca_BS"/>
</dbReference>
<dbReference type="Pfam" id="PF00036">
    <property type="entry name" value="EF-hand_1"/>
    <property type="match status" value="1"/>
</dbReference>
<comment type="caution">
    <text evidence="4">The sequence shown here is derived from an EMBL/GenBank/DDBJ whole genome shotgun (WGS) entry which is preliminary data.</text>
</comment>
<dbReference type="GO" id="GO:0005509">
    <property type="term" value="F:calcium ion binding"/>
    <property type="evidence" value="ECO:0007669"/>
    <property type="project" value="InterPro"/>
</dbReference>
<evidence type="ECO:0000313" key="4">
    <source>
        <dbReference type="EMBL" id="MBP1840483.1"/>
    </source>
</evidence>
<dbReference type="SUPFAM" id="SSF47473">
    <property type="entry name" value="EF-hand"/>
    <property type="match status" value="1"/>
</dbReference>
<evidence type="ECO:0000256" key="1">
    <source>
        <dbReference type="SAM" id="MobiDB-lite"/>
    </source>
</evidence>
<name>A0A9X1C9L0_9FLAO</name>
<dbReference type="InterPro" id="IPR002048">
    <property type="entry name" value="EF_hand_dom"/>
</dbReference>
<dbReference type="Proteomes" id="UP001138672">
    <property type="component" value="Unassembled WGS sequence"/>
</dbReference>
<protein>
    <submittedName>
        <fullName evidence="4">Ca2+-binding EF-hand superfamily protein</fullName>
    </submittedName>
</protein>
<evidence type="ECO:0000313" key="6">
    <source>
        <dbReference type="Proteomes" id="UP001138672"/>
    </source>
</evidence>
<dbReference type="SMART" id="SM00054">
    <property type="entry name" value="EFh"/>
    <property type="match status" value="2"/>
</dbReference>
<dbReference type="AlphaFoldDB" id="A0A9X1C9L0"/>
<dbReference type="Pfam" id="PF13202">
    <property type="entry name" value="EF-hand_5"/>
    <property type="match status" value="1"/>
</dbReference>
<feature type="chain" id="PRO_5040827782" evidence="2">
    <location>
        <begin position="25"/>
        <end position="99"/>
    </location>
</feature>
<evidence type="ECO:0000313" key="7">
    <source>
        <dbReference type="Proteomes" id="UP001231587"/>
    </source>
</evidence>
<evidence type="ECO:0000256" key="2">
    <source>
        <dbReference type="SAM" id="SignalP"/>
    </source>
</evidence>
<accession>A0A9X1C9L0</accession>
<dbReference type="PROSITE" id="PS50222">
    <property type="entry name" value="EF_HAND_2"/>
    <property type="match status" value="2"/>
</dbReference>
<dbReference type="Proteomes" id="UP001231587">
    <property type="component" value="Unassembled WGS sequence"/>
</dbReference>
<evidence type="ECO:0000259" key="3">
    <source>
        <dbReference type="PROSITE" id="PS50222"/>
    </source>
</evidence>
<sequence>MKLKTLTFAMLSLAFFMASFTVQAQEKKREPNPEKMLERMDTDKNGTISLDEFKSVKRKKEMDAEVLEANFAKIDSDSNGELTLEELKNQPKRKGKTNE</sequence>
<feature type="region of interest" description="Disordered" evidence="1">
    <location>
        <begin position="80"/>
        <end position="99"/>
    </location>
</feature>
<dbReference type="PROSITE" id="PS00018">
    <property type="entry name" value="EF_HAND_1"/>
    <property type="match status" value="2"/>
</dbReference>
<feature type="domain" description="EF-hand" evidence="3">
    <location>
        <begin position="28"/>
        <end position="63"/>
    </location>
</feature>
<feature type="signal peptide" evidence="2">
    <location>
        <begin position="1"/>
        <end position="24"/>
    </location>
</feature>
<gene>
    <name evidence="4" type="ORF">J2Z56_002411</name>
    <name evidence="5" type="ORF">J2Z57_003434</name>
</gene>
<dbReference type="OrthoDB" id="1448179at2"/>
<dbReference type="EMBL" id="JAUSUU010000012">
    <property type="protein sequence ID" value="MDQ0336975.1"/>
    <property type="molecule type" value="Genomic_DNA"/>
</dbReference>
<dbReference type="EMBL" id="JAGGJQ010000006">
    <property type="protein sequence ID" value="MBP1840483.1"/>
    <property type="molecule type" value="Genomic_DNA"/>
</dbReference>
<keyword evidence="7" id="KW-1185">Reference proteome</keyword>